<evidence type="ECO:0000313" key="12">
    <source>
        <dbReference type="Proteomes" id="UP000316988"/>
    </source>
</evidence>
<evidence type="ECO:0000256" key="9">
    <source>
        <dbReference type="SAM" id="MobiDB-lite"/>
    </source>
</evidence>
<dbReference type="PANTHER" id="PTHR42929">
    <property type="entry name" value="INNER MEMBRANE ABC TRANSPORTER PERMEASE PROTEIN YDCU-RELATED-RELATED"/>
    <property type="match status" value="1"/>
</dbReference>
<gene>
    <name evidence="11" type="ORF">FNM00_00210</name>
</gene>
<dbReference type="AlphaFoldDB" id="A0A554SNX2"/>
<feature type="transmembrane region" description="Helical" evidence="8">
    <location>
        <begin position="215"/>
        <end position="237"/>
    </location>
</feature>
<organism evidence="11 12">
    <name type="scientific">Aeromicrobium piscarium</name>
    <dbReference type="NCBI Taxonomy" id="2590901"/>
    <lineage>
        <taxon>Bacteria</taxon>
        <taxon>Bacillati</taxon>
        <taxon>Actinomycetota</taxon>
        <taxon>Actinomycetes</taxon>
        <taxon>Propionibacteriales</taxon>
        <taxon>Nocardioidaceae</taxon>
        <taxon>Aeromicrobium</taxon>
    </lineage>
</organism>
<reference evidence="11 12" key="1">
    <citation type="submission" date="2019-07" db="EMBL/GenBank/DDBJ databases">
        <authorList>
            <person name="Zhao L.H."/>
        </authorList>
    </citation>
    <scope>NUCLEOTIDE SEQUENCE [LARGE SCALE GENOMIC DNA]</scope>
    <source>
        <strain evidence="11 12">Co35</strain>
    </source>
</reference>
<dbReference type="GO" id="GO:0055085">
    <property type="term" value="P:transmembrane transport"/>
    <property type="evidence" value="ECO:0007669"/>
    <property type="project" value="InterPro"/>
</dbReference>
<dbReference type="SUPFAM" id="SSF161098">
    <property type="entry name" value="MetI-like"/>
    <property type="match status" value="1"/>
</dbReference>
<feature type="transmembrane region" description="Helical" evidence="8">
    <location>
        <begin position="27"/>
        <end position="57"/>
    </location>
</feature>
<protein>
    <submittedName>
        <fullName evidence="11">ABC transporter permease</fullName>
    </submittedName>
</protein>
<evidence type="ECO:0000313" key="11">
    <source>
        <dbReference type="EMBL" id="TSD68055.1"/>
    </source>
</evidence>
<comment type="caution">
    <text evidence="11">The sequence shown here is derived from an EMBL/GenBank/DDBJ whole genome shotgun (WGS) entry which is preliminary data.</text>
</comment>
<dbReference type="PROSITE" id="PS50928">
    <property type="entry name" value="ABC_TM1"/>
    <property type="match status" value="1"/>
</dbReference>
<comment type="subcellular location">
    <subcellularLocation>
        <location evidence="1 8">Cell membrane</location>
        <topology evidence="1 8">Multi-pass membrane protein</topology>
    </subcellularLocation>
</comment>
<dbReference type="Pfam" id="PF00528">
    <property type="entry name" value="BPD_transp_1"/>
    <property type="match status" value="1"/>
</dbReference>
<dbReference type="InterPro" id="IPR035906">
    <property type="entry name" value="MetI-like_sf"/>
</dbReference>
<name>A0A554SNX2_9ACTN</name>
<dbReference type="Proteomes" id="UP000316988">
    <property type="component" value="Unassembled WGS sequence"/>
</dbReference>
<feature type="transmembrane region" description="Helical" evidence="8">
    <location>
        <begin position="116"/>
        <end position="135"/>
    </location>
</feature>
<dbReference type="RefSeq" id="WP_143911002.1">
    <property type="nucleotide sequence ID" value="NZ_VLNT01000001.1"/>
</dbReference>
<dbReference type="InterPro" id="IPR000515">
    <property type="entry name" value="MetI-like"/>
</dbReference>
<evidence type="ECO:0000256" key="8">
    <source>
        <dbReference type="RuleBase" id="RU363032"/>
    </source>
</evidence>
<evidence type="ECO:0000256" key="3">
    <source>
        <dbReference type="ARBA" id="ARBA00022448"/>
    </source>
</evidence>
<sequence>MTSVAPRAAGRVRQGPTRVGSTTSVSWALPAALLAPMVLFVLGLFVLPFVMVVTTAFTDAATDSWSLTNFQEFFSRSVGWTALRNTLIIGVGTTVVAAAVAVPYAYGMVRHPRWRAIFIAVLFAPLLINGVVRVFGYQLLARFVDRVWPWGDLPLLYSLTGVVISLVVFMLPQMTIAVFASLDRMDRRLVDAAQTLGAGNWQVFRTVVLPAARPGIVAGSIITFGASAGSYLAPAMVGGGRVPAMPTLIYGSVSGAGSWNFGAAVAVVLMAIVLPLMILSLVQSARRSAP</sequence>
<keyword evidence="6 8" id="KW-1133">Transmembrane helix</keyword>
<feature type="domain" description="ABC transmembrane type-1" evidence="10">
    <location>
        <begin position="83"/>
        <end position="280"/>
    </location>
</feature>
<proteinExistence type="inferred from homology"/>
<feature type="region of interest" description="Disordered" evidence="9">
    <location>
        <begin position="1"/>
        <end position="21"/>
    </location>
</feature>
<dbReference type="PANTHER" id="PTHR42929:SF1">
    <property type="entry name" value="INNER MEMBRANE ABC TRANSPORTER PERMEASE PROTEIN YDCU-RELATED"/>
    <property type="match status" value="1"/>
</dbReference>
<keyword evidence="7 8" id="KW-0472">Membrane</keyword>
<evidence type="ECO:0000256" key="1">
    <source>
        <dbReference type="ARBA" id="ARBA00004651"/>
    </source>
</evidence>
<dbReference type="GO" id="GO:0005886">
    <property type="term" value="C:plasma membrane"/>
    <property type="evidence" value="ECO:0007669"/>
    <property type="project" value="UniProtKB-SubCell"/>
</dbReference>
<feature type="transmembrane region" description="Helical" evidence="8">
    <location>
        <begin position="155"/>
        <end position="180"/>
    </location>
</feature>
<evidence type="ECO:0000256" key="4">
    <source>
        <dbReference type="ARBA" id="ARBA00022475"/>
    </source>
</evidence>
<keyword evidence="3 8" id="KW-0813">Transport</keyword>
<evidence type="ECO:0000256" key="5">
    <source>
        <dbReference type="ARBA" id="ARBA00022692"/>
    </source>
</evidence>
<evidence type="ECO:0000256" key="6">
    <source>
        <dbReference type="ARBA" id="ARBA00022989"/>
    </source>
</evidence>
<evidence type="ECO:0000256" key="7">
    <source>
        <dbReference type="ARBA" id="ARBA00023136"/>
    </source>
</evidence>
<feature type="transmembrane region" description="Helical" evidence="8">
    <location>
        <begin position="87"/>
        <end position="109"/>
    </location>
</feature>
<comment type="similarity">
    <text evidence="2">Belongs to the binding-protein-dependent transport system permease family. CysTW subfamily.</text>
</comment>
<keyword evidence="4" id="KW-1003">Cell membrane</keyword>
<dbReference type="OrthoDB" id="9808619at2"/>
<keyword evidence="12" id="KW-1185">Reference proteome</keyword>
<evidence type="ECO:0000256" key="2">
    <source>
        <dbReference type="ARBA" id="ARBA00007069"/>
    </source>
</evidence>
<keyword evidence="5 8" id="KW-0812">Transmembrane</keyword>
<dbReference type="EMBL" id="VLNT01000001">
    <property type="protein sequence ID" value="TSD68055.1"/>
    <property type="molecule type" value="Genomic_DNA"/>
</dbReference>
<dbReference type="Gene3D" id="1.10.3720.10">
    <property type="entry name" value="MetI-like"/>
    <property type="match status" value="1"/>
</dbReference>
<evidence type="ECO:0000259" key="10">
    <source>
        <dbReference type="PROSITE" id="PS50928"/>
    </source>
</evidence>
<dbReference type="CDD" id="cd06261">
    <property type="entry name" value="TM_PBP2"/>
    <property type="match status" value="1"/>
</dbReference>
<accession>A0A554SNX2</accession>
<feature type="transmembrane region" description="Helical" evidence="8">
    <location>
        <begin position="257"/>
        <end position="282"/>
    </location>
</feature>